<evidence type="ECO:0000313" key="1">
    <source>
        <dbReference type="EMBL" id="KIJ40259.1"/>
    </source>
</evidence>
<keyword evidence="2" id="KW-1185">Reference proteome</keyword>
<proteinExistence type="predicted"/>
<dbReference type="EMBL" id="KN837145">
    <property type="protein sequence ID" value="KIJ40259.1"/>
    <property type="molecule type" value="Genomic_DNA"/>
</dbReference>
<dbReference type="InterPro" id="IPR036416">
    <property type="entry name" value="Pept_tRNA_hydro_sf"/>
</dbReference>
<organism evidence="1 2">
    <name type="scientific">Sphaerobolus stellatus (strain SS14)</name>
    <dbReference type="NCBI Taxonomy" id="990650"/>
    <lineage>
        <taxon>Eukaryota</taxon>
        <taxon>Fungi</taxon>
        <taxon>Dikarya</taxon>
        <taxon>Basidiomycota</taxon>
        <taxon>Agaricomycotina</taxon>
        <taxon>Agaricomycetes</taxon>
        <taxon>Phallomycetidae</taxon>
        <taxon>Geastrales</taxon>
        <taxon>Sphaerobolaceae</taxon>
        <taxon>Sphaerobolus</taxon>
    </lineage>
</organism>
<gene>
    <name evidence="1" type="ORF">M422DRAFT_256800</name>
</gene>
<evidence type="ECO:0000313" key="2">
    <source>
        <dbReference type="Proteomes" id="UP000054279"/>
    </source>
</evidence>
<dbReference type="AlphaFoldDB" id="A0A0C9UZF5"/>
<dbReference type="Gene3D" id="3.40.50.1470">
    <property type="entry name" value="Peptidyl-tRNA hydrolase"/>
    <property type="match status" value="1"/>
</dbReference>
<protein>
    <submittedName>
        <fullName evidence="1">Unplaced genomic scaffold SPHSTscaffold_70, whole genome shotgun sequence</fullName>
    </submittedName>
</protein>
<dbReference type="HOGENOM" id="CLU_1129688_0_0_1"/>
<sequence>MTTPVIHSYLIAGLGSHLAPLARRRQVAYLLSHTTYLLIKLRSSVGQLVLESLAAKFRAELKKDRSCEGWSGTAIADIPPRDDDPYRVQVRLTFFKPRLPTRQSGRPVFNALKKHVDHPITISKMIILHESLDLAPMDFRRRREGRPRNHPDLMSFMAFTKKNNQYMRVALGVGRPKPTEGFLEEDINNYISEKLSDEEQRFWRTEGADVVWDSMSYQLREWWFMRTQTEATGKKQKPWKNSWGDF</sequence>
<reference evidence="1 2" key="1">
    <citation type="submission" date="2014-06" db="EMBL/GenBank/DDBJ databases">
        <title>Evolutionary Origins and Diversification of the Mycorrhizal Mutualists.</title>
        <authorList>
            <consortium name="DOE Joint Genome Institute"/>
            <consortium name="Mycorrhizal Genomics Consortium"/>
            <person name="Kohler A."/>
            <person name="Kuo A."/>
            <person name="Nagy L.G."/>
            <person name="Floudas D."/>
            <person name="Copeland A."/>
            <person name="Barry K.W."/>
            <person name="Cichocki N."/>
            <person name="Veneault-Fourrey C."/>
            <person name="LaButti K."/>
            <person name="Lindquist E.A."/>
            <person name="Lipzen A."/>
            <person name="Lundell T."/>
            <person name="Morin E."/>
            <person name="Murat C."/>
            <person name="Riley R."/>
            <person name="Ohm R."/>
            <person name="Sun H."/>
            <person name="Tunlid A."/>
            <person name="Henrissat B."/>
            <person name="Grigoriev I.V."/>
            <person name="Hibbett D.S."/>
            <person name="Martin F."/>
        </authorList>
    </citation>
    <scope>NUCLEOTIDE SEQUENCE [LARGE SCALE GENOMIC DNA]</scope>
    <source>
        <strain evidence="1 2">SS14</strain>
    </source>
</reference>
<name>A0A0C9UZF5_SPHS4</name>
<accession>A0A0C9UZF5</accession>
<dbReference type="GO" id="GO:0004045">
    <property type="term" value="F:peptidyl-tRNA hydrolase activity"/>
    <property type="evidence" value="ECO:0007669"/>
    <property type="project" value="InterPro"/>
</dbReference>
<dbReference type="InterPro" id="IPR001328">
    <property type="entry name" value="Pept_tRNA_hydro"/>
</dbReference>
<dbReference type="Proteomes" id="UP000054279">
    <property type="component" value="Unassembled WGS sequence"/>
</dbReference>
<dbReference type="Pfam" id="PF01195">
    <property type="entry name" value="Pept_tRNA_hydro"/>
    <property type="match status" value="1"/>
</dbReference>
<dbReference type="OrthoDB" id="1711136at2759"/>
<dbReference type="SUPFAM" id="SSF53178">
    <property type="entry name" value="Peptidyl-tRNA hydrolase-like"/>
    <property type="match status" value="1"/>
</dbReference>